<accession>A0A4D4JGA6</accession>
<reference evidence="2" key="1">
    <citation type="submission" date="2019-04" db="EMBL/GenBank/DDBJ databases">
        <title>Draft genome sequence of Pseudonocardiaceae bacterium SL3-2-4.</title>
        <authorList>
            <person name="Ningsih F."/>
            <person name="Yokota A."/>
            <person name="Sakai Y."/>
            <person name="Nanatani K."/>
            <person name="Yabe S."/>
            <person name="Oetari A."/>
            <person name="Sjamsuridzal W."/>
        </authorList>
    </citation>
    <scope>NUCLEOTIDE SEQUENCE [LARGE SCALE GENOMIC DNA]</scope>
    <source>
        <strain evidence="2">SL3-2-4</strain>
    </source>
</reference>
<dbReference type="RefSeq" id="WP_137815900.1">
    <property type="nucleotide sequence ID" value="NZ_BJFL01000030.1"/>
</dbReference>
<keyword evidence="2" id="KW-1185">Reference proteome</keyword>
<sequence>MPLRKRPIGTLLDLVFGQARVPGGGPRWVTIPPWPYSCHVCDSGGDTIAMATLKRTRLGKRLIVCAPCEWRHDLEDVGLSTDEQRRVDAAVRQHLDGRSAAATWNIPKQKLQLVQGRQIDWRKT</sequence>
<name>A0A4D4JGA6_9PSEU</name>
<proteinExistence type="predicted"/>
<dbReference type="Proteomes" id="UP000298860">
    <property type="component" value="Unassembled WGS sequence"/>
</dbReference>
<dbReference type="AlphaFoldDB" id="A0A4D4JGA6"/>
<evidence type="ECO:0000313" key="1">
    <source>
        <dbReference type="EMBL" id="GDY32913.1"/>
    </source>
</evidence>
<organism evidence="1 2">
    <name type="scientific">Gandjariella thermophila</name>
    <dbReference type="NCBI Taxonomy" id="1931992"/>
    <lineage>
        <taxon>Bacteria</taxon>
        <taxon>Bacillati</taxon>
        <taxon>Actinomycetota</taxon>
        <taxon>Actinomycetes</taxon>
        <taxon>Pseudonocardiales</taxon>
        <taxon>Pseudonocardiaceae</taxon>
        <taxon>Gandjariella</taxon>
    </lineage>
</organism>
<dbReference type="EMBL" id="BJFL01000030">
    <property type="protein sequence ID" value="GDY32913.1"/>
    <property type="molecule type" value="Genomic_DNA"/>
</dbReference>
<protein>
    <submittedName>
        <fullName evidence="1">Uncharacterized protein</fullName>
    </submittedName>
</protein>
<gene>
    <name evidence="1" type="ORF">GTS_45460</name>
</gene>
<comment type="caution">
    <text evidence="1">The sequence shown here is derived from an EMBL/GenBank/DDBJ whole genome shotgun (WGS) entry which is preliminary data.</text>
</comment>
<evidence type="ECO:0000313" key="2">
    <source>
        <dbReference type="Proteomes" id="UP000298860"/>
    </source>
</evidence>
<dbReference type="OrthoDB" id="3690719at2"/>